<dbReference type="EMBL" id="GECZ01016313">
    <property type="protein sequence ID" value="JAS53456.1"/>
    <property type="molecule type" value="Transcribed_RNA"/>
</dbReference>
<gene>
    <name evidence="1" type="ORF">g.6115</name>
</gene>
<name>A0A1B6FTA0_9HEMI</name>
<proteinExistence type="predicted"/>
<reference evidence="1" key="1">
    <citation type="submission" date="2015-11" db="EMBL/GenBank/DDBJ databases">
        <title>De novo transcriptome assembly of four potential Pierce s Disease insect vectors from Arizona vineyards.</title>
        <authorList>
            <person name="Tassone E.E."/>
        </authorList>
    </citation>
    <scope>NUCLEOTIDE SEQUENCE</scope>
</reference>
<organism evidence="1">
    <name type="scientific">Cuerna arida</name>
    <dbReference type="NCBI Taxonomy" id="1464854"/>
    <lineage>
        <taxon>Eukaryota</taxon>
        <taxon>Metazoa</taxon>
        <taxon>Ecdysozoa</taxon>
        <taxon>Arthropoda</taxon>
        <taxon>Hexapoda</taxon>
        <taxon>Insecta</taxon>
        <taxon>Pterygota</taxon>
        <taxon>Neoptera</taxon>
        <taxon>Paraneoptera</taxon>
        <taxon>Hemiptera</taxon>
        <taxon>Auchenorrhyncha</taxon>
        <taxon>Membracoidea</taxon>
        <taxon>Cicadellidae</taxon>
        <taxon>Cicadellinae</taxon>
        <taxon>Proconiini</taxon>
        <taxon>Cuerna</taxon>
    </lineage>
</organism>
<protein>
    <submittedName>
        <fullName evidence="1">Uncharacterized protein</fullName>
    </submittedName>
</protein>
<dbReference type="AlphaFoldDB" id="A0A1B6FTA0"/>
<feature type="non-terminal residue" evidence="1">
    <location>
        <position position="1"/>
    </location>
</feature>
<sequence length="106" mass="11950">YCESQWKAGYKALDHMEDAHGNNHTMYDLLRAKMATPCQAIAGPSHTNKANKKFIPSTSTVQEANLNILANSDPDNVFNDEFRDDLTKNSNVNQRALIQKKTLKNK</sequence>
<accession>A0A1B6FTA0</accession>
<feature type="non-terminal residue" evidence="1">
    <location>
        <position position="106"/>
    </location>
</feature>
<evidence type="ECO:0000313" key="1">
    <source>
        <dbReference type="EMBL" id="JAS53456.1"/>
    </source>
</evidence>